<dbReference type="EMBL" id="JARKIE010000471">
    <property type="protein sequence ID" value="KAJ7635439.1"/>
    <property type="molecule type" value="Genomic_DNA"/>
</dbReference>
<feature type="domain" description="DUF6570" evidence="2">
    <location>
        <begin position="219"/>
        <end position="252"/>
    </location>
</feature>
<reference evidence="3" key="1">
    <citation type="submission" date="2023-03" db="EMBL/GenBank/DDBJ databases">
        <title>Massive genome expansion in bonnet fungi (Mycena s.s.) driven by repeated elements and novel gene families across ecological guilds.</title>
        <authorList>
            <consortium name="Lawrence Berkeley National Laboratory"/>
            <person name="Harder C.B."/>
            <person name="Miyauchi S."/>
            <person name="Viragh M."/>
            <person name="Kuo A."/>
            <person name="Thoen E."/>
            <person name="Andreopoulos B."/>
            <person name="Lu D."/>
            <person name="Skrede I."/>
            <person name="Drula E."/>
            <person name="Henrissat B."/>
            <person name="Morin E."/>
            <person name="Kohler A."/>
            <person name="Barry K."/>
            <person name="LaButti K."/>
            <person name="Morin E."/>
            <person name="Salamov A."/>
            <person name="Lipzen A."/>
            <person name="Mereny Z."/>
            <person name="Hegedus B."/>
            <person name="Baldrian P."/>
            <person name="Stursova M."/>
            <person name="Weitz H."/>
            <person name="Taylor A."/>
            <person name="Grigoriev I.V."/>
            <person name="Nagy L.G."/>
            <person name="Martin F."/>
            <person name="Kauserud H."/>
        </authorList>
    </citation>
    <scope>NUCLEOTIDE SEQUENCE</scope>
    <source>
        <strain evidence="3">CBHHK067</strain>
    </source>
</reference>
<gene>
    <name evidence="3" type="ORF">B0H17DRAFT_1217281</name>
</gene>
<organism evidence="3 4">
    <name type="scientific">Mycena rosella</name>
    <name type="common">Pink bonnet</name>
    <name type="synonym">Agaricus rosellus</name>
    <dbReference type="NCBI Taxonomy" id="1033263"/>
    <lineage>
        <taxon>Eukaryota</taxon>
        <taxon>Fungi</taxon>
        <taxon>Dikarya</taxon>
        <taxon>Basidiomycota</taxon>
        <taxon>Agaricomycotina</taxon>
        <taxon>Agaricomycetes</taxon>
        <taxon>Agaricomycetidae</taxon>
        <taxon>Agaricales</taxon>
        <taxon>Marasmiineae</taxon>
        <taxon>Mycenaceae</taxon>
        <taxon>Mycena</taxon>
    </lineage>
</organism>
<feature type="compositionally biased region" description="Polar residues" evidence="1">
    <location>
        <begin position="295"/>
        <end position="304"/>
    </location>
</feature>
<dbReference type="Pfam" id="PF20209">
    <property type="entry name" value="DUF6570"/>
    <property type="match status" value="2"/>
</dbReference>
<proteinExistence type="predicted"/>
<dbReference type="AlphaFoldDB" id="A0AAD7C0R1"/>
<evidence type="ECO:0000256" key="1">
    <source>
        <dbReference type="SAM" id="MobiDB-lite"/>
    </source>
</evidence>
<dbReference type="Proteomes" id="UP001221757">
    <property type="component" value="Unassembled WGS sequence"/>
</dbReference>
<sequence length="368" mass="40513">MSAVVSAFPVRDDFEDNLGPSTLLQIHIIEQITPILKVRALRRLLELHDVAYAESDEAKQLRRHLTGFMKRLLTRKRVEGTHTVPGTLVPAYLKEPLLKNFNLDISGEILVNRALLRTKDSLETDPETEELVLAVCLGCRRDLNAGRVPALGTANFNYHGPVPPQLENLMVVEEAMIALCRENVAFGAILFSILNDPPLLPKLSRRPLQTSSHQFASSFPLIVRKEKIANALAWLKEHNRLYRKVMIDDAVLESLPTESMLPFHIQHIVPDAGIDSATSDYVPGSHLPEAAPASEDSQASTVGASSAPRLSEILPPTPPVIPFQSVVFADVDGNAPSVELRATALKHMKTAGSNYIEIPHDLKPANEL</sequence>
<name>A0AAD7C0R1_MYCRO</name>
<keyword evidence="4" id="KW-1185">Reference proteome</keyword>
<comment type="caution">
    <text evidence="3">The sequence shown here is derived from an EMBL/GenBank/DDBJ whole genome shotgun (WGS) entry which is preliminary data.</text>
</comment>
<feature type="domain" description="DUF6570" evidence="2">
    <location>
        <begin position="146"/>
        <end position="184"/>
    </location>
</feature>
<feature type="region of interest" description="Disordered" evidence="1">
    <location>
        <begin position="281"/>
        <end position="311"/>
    </location>
</feature>
<accession>A0AAD7C0R1</accession>
<evidence type="ECO:0000313" key="4">
    <source>
        <dbReference type="Proteomes" id="UP001221757"/>
    </source>
</evidence>
<evidence type="ECO:0000259" key="2">
    <source>
        <dbReference type="Pfam" id="PF20209"/>
    </source>
</evidence>
<evidence type="ECO:0000313" key="3">
    <source>
        <dbReference type="EMBL" id="KAJ7635439.1"/>
    </source>
</evidence>
<protein>
    <recommendedName>
        <fullName evidence="2">DUF6570 domain-containing protein</fullName>
    </recommendedName>
</protein>
<dbReference type="InterPro" id="IPR046700">
    <property type="entry name" value="DUF6570"/>
</dbReference>